<gene>
    <name evidence="2" type="ORF">XF5B_38870</name>
</gene>
<dbReference type="SUPFAM" id="SSF52980">
    <property type="entry name" value="Restriction endonuclease-like"/>
    <property type="match status" value="1"/>
</dbReference>
<dbReference type="InterPro" id="IPR011335">
    <property type="entry name" value="Restrct_endonuc-II-like"/>
</dbReference>
<dbReference type="InterPro" id="IPR051703">
    <property type="entry name" value="NF-kappa-B_Signaling_Reg"/>
</dbReference>
<name>A0A809ZVU0_9BRAD</name>
<accession>A0A809ZVU0</accession>
<dbReference type="Pfam" id="PF09588">
    <property type="entry name" value="YqaJ"/>
    <property type="match status" value="1"/>
</dbReference>
<dbReference type="PANTHER" id="PTHR46609:SF6">
    <property type="entry name" value="EXONUCLEASE, PHAGE-TYPE_RECB, C-TERMINAL DOMAIN-CONTAINING PROTEIN-RELATED"/>
    <property type="match status" value="1"/>
</dbReference>
<keyword evidence="2" id="KW-0378">Hydrolase</keyword>
<dbReference type="EMBL" id="AP023095">
    <property type="protein sequence ID" value="BCE56375.1"/>
    <property type="molecule type" value="Genomic_DNA"/>
</dbReference>
<feature type="domain" description="YqaJ viral recombinase" evidence="1">
    <location>
        <begin position="14"/>
        <end position="154"/>
    </location>
</feature>
<keyword evidence="2" id="KW-0540">Nuclease</keyword>
<dbReference type="GO" id="GO:0004527">
    <property type="term" value="F:exonuclease activity"/>
    <property type="evidence" value="ECO:0007669"/>
    <property type="project" value="UniProtKB-KW"/>
</dbReference>
<sequence>MPIEIFNCDQGTPEWFACRKGIPTASSFATVMAKGRDGGQSKGRTDYMHRLAREVITGRPQLPTFSNEHTERGHAHEDRAREVYMFTKAVDCRRVGFIRNGNIGCSPDSLIGDDGGLEIKCPTAEIQKKRISLGDKLPSEYKAQVQGCMYVTGRDWWDFESYFDGLEAIIINVRRDDTYIRKMAEALAIFNDELAELVEKMKREGFAEAAE</sequence>
<organism evidence="2">
    <name type="scientific">Bradyrhizobium diazoefficiens</name>
    <dbReference type="NCBI Taxonomy" id="1355477"/>
    <lineage>
        <taxon>Bacteria</taxon>
        <taxon>Pseudomonadati</taxon>
        <taxon>Pseudomonadota</taxon>
        <taxon>Alphaproteobacteria</taxon>
        <taxon>Hyphomicrobiales</taxon>
        <taxon>Nitrobacteraceae</taxon>
        <taxon>Bradyrhizobium</taxon>
    </lineage>
</organism>
<reference evidence="2" key="1">
    <citation type="submission" date="2020-05" db="EMBL/GenBank/DDBJ databases">
        <title>Complete genome sequence of Bradyrhizobium diazoefficiens XF5 isolated from soybean nodule.</title>
        <authorList>
            <person name="Noda R."/>
            <person name="Kakizaki K."/>
            <person name="Minamisawa K."/>
        </authorList>
    </citation>
    <scope>NUCLEOTIDE SEQUENCE</scope>
    <source>
        <strain evidence="2">XF5</strain>
    </source>
</reference>
<dbReference type="PANTHER" id="PTHR46609">
    <property type="entry name" value="EXONUCLEASE, PHAGE-TYPE/RECB, C-TERMINAL DOMAIN-CONTAINING PROTEIN"/>
    <property type="match status" value="1"/>
</dbReference>
<dbReference type="InterPro" id="IPR019080">
    <property type="entry name" value="YqaJ_viral_recombinase"/>
</dbReference>
<dbReference type="InterPro" id="IPR011604">
    <property type="entry name" value="PDDEXK-like_dom_sf"/>
</dbReference>
<proteinExistence type="predicted"/>
<protein>
    <submittedName>
        <fullName evidence="2">Exonuclease</fullName>
    </submittedName>
</protein>
<dbReference type="AlphaFoldDB" id="A0A809ZVU0"/>
<keyword evidence="2" id="KW-0269">Exonuclease</keyword>
<dbReference type="Gene3D" id="3.90.320.10">
    <property type="match status" value="1"/>
</dbReference>
<dbReference type="RefSeq" id="WP_183117493.1">
    <property type="nucleotide sequence ID" value="NZ_AP022638.1"/>
</dbReference>
<evidence type="ECO:0000259" key="1">
    <source>
        <dbReference type="Pfam" id="PF09588"/>
    </source>
</evidence>
<evidence type="ECO:0000313" key="2">
    <source>
        <dbReference type="EMBL" id="BCE56375.1"/>
    </source>
</evidence>
<dbReference type="CDD" id="cd22343">
    <property type="entry name" value="PDDEXK_lambda_exonuclease-like"/>
    <property type="match status" value="1"/>
</dbReference>